<dbReference type="EMBL" id="LGST01000002">
    <property type="protein sequence ID" value="KNE02819.1"/>
    <property type="molecule type" value="Genomic_DNA"/>
</dbReference>
<organism evidence="2 3">
    <name type="scientific">Candidozyma auris</name>
    <name type="common">Yeast</name>
    <name type="synonym">Candida auris</name>
    <dbReference type="NCBI Taxonomy" id="498019"/>
    <lineage>
        <taxon>Eukaryota</taxon>
        <taxon>Fungi</taxon>
        <taxon>Dikarya</taxon>
        <taxon>Ascomycota</taxon>
        <taxon>Saccharomycotina</taxon>
        <taxon>Pichiomycetes</taxon>
        <taxon>Metschnikowiaceae</taxon>
        <taxon>Candidozyma</taxon>
    </lineage>
</organism>
<keyword evidence="1" id="KW-0812">Transmembrane</keyword>
<name>A0A0L0P907_CANAR</name>
<reference evidence="3" key="1">
    <citation type="journal article" date="2015" name="BMC Genomics">
        <title>Draft genome of a commonly misdiagnosed multidrug resistant pathogen Candida auris.</title>
        <authorList>
            <person name="Chatterjee S."/>
            <person name="Alampalli S.V."/>
            <person name="Nageshan R.K."/>
            <person name="Chettiar S.T."/>
            <person name="Joshi S."/>
            <person name="Tatu U.S."/>
        </authorList>
    </citation>
    <scope>NUCLEOTIDE SEQUENCE [LARGE SCALE GENOMIC DNA]</scope>
    <source>
        <strain evidence="3">6684</strain>
    </source>
</reference>
<keyword evidence="1" id="KW-0472">Membrane</keyword>
<gene>
    <name evidence="2" type="ORF">QG37_00199</name>
</gene>
<dbReference type="VEuPathDB" id="FungiDB:CJI97_004053"/>
<dbReference type="Proteomes" id="UP000037122">
    <property type="component" value="Unassembled WGS sequence"/>
</dbReference>
<proteinExistence type="predicted"/>
<evidence type="ECO:0000313" key="2">
    <source>
        <dbReference type="EMBL" id="KNE02819.1"/>
    </source>
</evidence>
<evidence type="ECO:0008006" key="4">
    <source>
        <dbReference type="Google" id="ProtNLM"/>
    </source>
</evidence>
<dbReference type="VEuPathDB" id="FungiDB:B9J08_003970"/>
<feature type="transmembrane region" description="Helical" evidence="1">
    <location>
        <begin position="132"/>
        <end position="156"/>
    </location>
</feature>
<comment type="caution">
    <text evidence="2">The sequence shown here is derived from an EMBL/GenBank/DDBJ whole genome shotgun (WGS) entry which is preliminary data.</text>
</comment>
<evidence type="ECO:0000313" key="3">
    <source>
        <dbReference type="Proteomes" id="UP000037122"/>
    </source>
</evidence>
<evidence type="ECO:0000256" key="1">
    <source>
        <dbReference type="SAM" id="Phobius"/>
    </source>
</evidence>
<dbReference type="VEuPathDB" id="FungiDB:CJI96_0002509"/>
<dbReference type="VEuPathDB" id="FungiDB:CJJ07_003146"/>
<keyword evidence="1" id="KW-1133">Transmembrane helix</keyword>
<protein>
    <recommendedName>
        <fullName evidence="4">AMP-dependent synthetase/ligase domain-containing protein</fullName>
    </recommendedName>
</protein>
<dbReference type="AlphaFoldDB" id="A0A0L0P907"/>
<feature type="transmembrane region" description="Helical" evidence="1">
    <location>
        <begin position="6"/>
        <end position="24"/>
    </location>
</feature>
<accession>A0A0L0P907</accession>
<dbReference type="VEuPathDB" id="FungiDB:CJJ09_000129"/>
<dbReference type="VEuPathDB" id="FungiDB:QG37_00199"/>
<sequence length="488" mass="54415">MEDSLPTIILASFLGLFFVYKNYLAITRDVPPEYLSQQSVVDSIRNPGELAIYKSTKLDYSSGLRVGLAIRFNHYKIRNGNLNDMWEILMYALETNPCKSVRFDGSAIELAKVNAWAQNVANFLREQQIKALALPLLCFISSPQVFILVVACFLAQTTVHVFDEKTDHGEVWVAEVTNGNVLLKTESTSVSLGSFEAEPSASFKYTYTPDKDRGIALVVTTRLGPNITSTSRFTQINLVAATASCLKHLPPEHALSEKDRMLVIQDERSTEAITNTITKVLASFVSQADLYLSNSIAQGLEWSPTIISASQKLAMSLYKEPQGLGKIIYWHRQFALTQLKFSKGTFFKPYHSLRLLFAYKSINDGPLESWNKVRAALSTHVVEELGYINIAGPFLVTDIHDYRKIQSPMALLLLVFRGSIAQADEAKLDDYDGLRPGNICVRGHNIGKTYTTMKSAGDKHITPDSEGFHKISKVKGNWGLDGCLYVYS</sequence>